<evidence type="ECO:0000259" key="10">
    <source>
        <dbReference type="PROSITE" id="PS50850"/>
    </source>
</evidence>
<dbReference type="InterPro" id="IPR036259">
    <property type="entry name" value="MFS_trans_sf"/>
</dbReference>
<dbReference type="InterPro" id="IPR011701">
    <property type="entry name" value="MFS"/>
</dbReference>
<evidence type="ECO:0000256" key="4">
    <source>
        <dbReference type="ARBA" id="ARBA00022475"/>
    </source>
</evidence>
<protein>
    <submittedName>
        <fullName evidence="11">General substrate transporter [Eggerthella lenta DSM 2243]</fullName>
    </submittedName>
</protein>
<sequence length="441" mass="46852">MTETPTRPAASPVDDRSARHVVAGAGVGTFVEYFGDAVYAFMAVTLSAVFFPTDNPSLAILQTFAIFGVSFLMYPLGGTFWGHYGDRLGRKKVLAITILGMGGITSLIGLLPTYETIGWTAALLLLVARLLQGFCASGEYSGAAVFIGEFAPPHKRARYISVVPIGAASGFLVASLLITAMFSVIGEAAMQEWGWRVPFLIAGPLCLIGWYIRSKLDESPAFLALQSQDKLAESPVAQVFRHHWRAVVRMLCIMAVNAGGYYLVLSYMVTYFQEEVALSATQSNLIATIALVLYLPLLFGAAALSDRIGRKPVLIANAVLFILISYPAFLLLGAAGFGAALAVQLLFVAMFSLNDGTFATAFVEGVPTEVRFSGFAIPFTLGIGLFAGGTPFLATWLIERTGSAAAPSFVLIAVCVVALFGLVTMRETAPAKAPAESSAHA</sequence>
<accession>A0A375YSQ9</accession>
<evidence type="ECO:0000256" key="8">
    <source>
        <dbReference type="ARBA" id="ARBA00023136"/>
    </source>
</evidence>
<evidence type="ECO:0000313" key="11">
    <source>
        <dbReference type="EMBL" id="SRX84024.1"/>
    </source>
</evidence>
<evidence type="ECO:0000256" key="7">
    <source>
        <dbReference type="ARBA" id="ARBA00022989"/>
    </source>
</evidence>
<evidence type="ECO:0000256" key="9">
    <source>
        <dbReference type="SAM" id="Phobius"/>
    </source>
</evidence>
<feature type="transmembrane region" description="Helical" evidence="9">
    <location>
        <begin position="117"/>
        <end position="138"/>
    </location>
</feature>
<feature type="transmembrane region" description="Helical" evidence="9">
    <location>
        <begin position="193"/>
        <end position="212"/>
    </location>
</feature>
<keyword evidence="3" id="KW-0813">Transport</keyword>
<feature type="transmembrane region" description="Helical" evidence="9">
    <location>
        <begin position="285"/>
        <end position="304"/>
    </location>
</feature>
<dbReference type="PROSITE" id="PS50850">
    <property type="entry name" value="MFS"/>
    <property type="match status" value="1"/>
</dbReference>
<evidence type="ECO:0000313" key="12">
    <source>
        <dbReference type="Proteomes" id="UP000252008"/>
    </source>
</evidence>
<keyword evidence="6" id="KW-0769">Symport</keyword>
<dbReference type="PANTHER" id="PTHR43528">
    <property type="entry name" value="ALPHA-KETOGLUTARATE PERMEASE"/>
    <property type="match status" value="1"/>
</dbReference>
<keyword evidence="7 9" id="KW-1133">Transmembrane helix</keyword>
<dbReference type="Proteomes" id="UP000252008">
    <property type="component" value="Unassembled WGS sequence"/>
</dbReference>
<keyword evidence="12" id="KW-1185">Reference proteome</keyword>
<dbReference type="InterPro" id="IPR020846">
    <property type="entry name" value="MFS_dom"/>
</dbReference>
<feature type="transmembrane region" description="Helical" evidence="9">
    <location>
        <begin position="313"/>
        <end position="335"/>
    </location>
</feature>
<dbReference type="Gene3D" id="1.20.1250.20">
    <property type="entry name" value="MFS general substrate transporter like domains"/>
    <property type="match status" value="2"/>
</dbReference>
<dbReference type="RefSeq" id="WP_083141738.1">
    <property type="nucleotide sequence ID" value="NZ_MVID01000002.1"/>
</dbReference>
<comment type="subcellular location">
    <subcellularLocation>
        <location evidence="1">Cell membrane</location>
        <topology evidence="1">Multi-pass membrane protein</topology>
    </subcellularLocation>
</comment>
<feature type="transmembrane region" description="Helical" evidence="9">
    <location>
        <begin position="93"/>
        <end position="111"/>
    </location>
</feature>
<feature type="transmembrane region" description="Helical" evidence="9">
    <location>
        <begin position="341"/>
        <end position="363"/>
    </location>
</feature>
<feature type="domain" description="Major facilitator superfamily (MFS) profile" evidence="10">
    <location>
        <begin position="21"/>
        <end position="433"/>
    </location>
</feature>
<gene>
    <name evidence="11" type="ORF">MPP7335_05813</name>
</gene>
<evidence type="ECO:0000256" key="5">
    <source>
        <dbReference type="ARBA" id="ARBA00022692"/>
    </source>
</evidence>
<dbReference type="PANTHER" id="PTHR43528:SF1">
    <property type="entry name" value="ALPHA-KETOGLUTARATE PERMEASE"/>
    <property type="match status" value="1"/>
</dbReference>
<dbReference type="STRING" id="39692.BST38_02825"/>
<evidence type="ECO:0000256" key="3">
    <source>
        <dbReference type="ARBA" id="ARBA00022448"/>
    </source>
</evidence>
<dbReference type="GO" id="GO:0015293">
    <property type="term" value="F:symporter activity"/>
    <property type="evidence" value="ECO:0007669"/>
    <property type="project" value="UniProtKB-KW"/>
</dbReference>
<comment type="similarity">
    <text evidence="2">Belongs to the major facilitator superfamily. Metabolite:H+ Symporter (MHS) family (TC 2.A.1.6) family.</text>
</comment>
<dbReference type="EMBL" id="UEGS01000001">
    <property type="protein sequence ID" value="SRX84024.1"/>
    <property type="molecule type" value="Genomic_DNA"/>
</dbReference>
<dbReference type="GO" id="GO:0005886">
    <property type="term" value="C:plasma membrane"/>
    <property type="evidence" value="ECO:0007669"/>
    <property type="project" value="UniProtKB-SubCell"/>
</dbReference>
<name>A0A375YSQ9_MYCPF</name>
<evidence type="ECO:0000256" key="2">
    <source>
        <dbReference type="ARBA" id="ARBA00008240"/>
    </source>
</evidence>
<proteinExistence type="inferred from homology"/>
<dbReference type="AlphaFoldDB" id="A0A375YSQ9"/>
<organism evidence="11 12">
    <name type="scientific">Mycolicibacterium parafortuitum</name>
    <name type="common">Mycobacterium parafortuitum</name>
    <dbReference type="NCBI Taxonomy" id="39692"/>
    <lineage>
        <taxon>Bacteria</taxon>
        <taxon>Bacillati</taxon>
        <taxon>Actinomycetota</taxon>
        <taxon>Actinomycetes</taxon>
        <taxon>Mycobacteriales</taxon>
        <taxon>Mycobacteriaceae</taxon>
        <taxon>Mycolicibacterium</taxon>
    </lineage>
</organism>
<dbReference type="Pfam" id="PF07690">
    <property type="entry name" value="MFS_1"/>
    <property type="match status" value="1"/>
</dbReference>
<feature type="transmembrane region" description="Helical" evidence="9">
    <location>
        <begin position="21"/>
        <end position="51"/>
    </location>
</feature>
<evidence type="ECO:0000256" key="6">
    <source>
        <dbReference type="ARBA" id="ARBA00022847"/>
    </source>
</evidence>
<dbReference type="SUPFAM" id="SSF103473">
    <property type="entry name" value="MFS general substrate transporter"/>
    <property type="match status" value="1"/>
</dbReference>
<feature type="transmembrane region" description="Helical" evidence="9">
    <location>
        <begin position="375"/>
        <end position="398"/>
    </location>
</feature>
<keyword evidence="8 9" id="KW-0472">Membrane</keyword>
<dbReference type="InterPro" id="IPR005829">
    <property type="entry name" value="Sugar_transporter_CS"/>
</dbReference>
<feature type="transmembrane region" description="Helical" evidence="9">
    <location>
        <begin position="246"/>
        <end position="265"/>
    </location>
</feature>
<feature type="transmembrane region" description="Helical" evidence="9">
    <location>
        <begin position="404"/>
        <end position="423"/>
    </location>
</feature>
<dbReference type="PROSITE" id="PS00216">
    <property type="entry name" value="SUGAR_TRANSPORT_1"/>
    <property type="match status" value="1"/>
</dbReference>
<feature type="transmembrane region" description="Helical" evidence="9">
    <location>
        <begin position="57"/>
        <end position="81"/>
    </location>
</feature>
<keyword evidence="5 9" id="KW-0812">Transmembrane</keyword>
<evidence type="ECO:0000256" key="1">
    <source>
        <dbReference type="ARBA" id="ARBA00004651"/>
    </source>
</evidence>
<feature type="transmembrane region" description="Helical" evidence="9">
    <location>
        <begin position="159"/>
        <end position="181"/>
    </location>
</feature>
<keyword evidence="4" id="KW-1003">Cell membrane</keyword>
<dbReference type="InterPro" id="IPR051084">
    <property type="entry name" value="H+-coupled_symporters"/>
</dbReference>
<reference evidence="11 12" key="1">
    <citation type="submission" date="2018-05" db="EMBL/GenBank/DDBJ databases">
        <authorList>
            <consortium name="IHU Genomes"/>
        </authorList>
    </citation>
    <scope>NUCLEOTIDE SEQUENCE [LARGE SCALE GENOMIC DNA]</scope>
    <source>
        <strain evidence="11 12">P7335</strain>
    </source>
</reference>